<dbReference type="EMBL" id="LELK01000001">
    <property type="protein sequence ID" value="KMM38455.1"/>
    <property type="molecule type" value="Genomic_DNA"/>
</dbReference>
<dbReference type="Pfam" id="PF13673">
    <property type="entry name" value="Acetyltransf_10"/>
    <property type="match status" value="1"/>
</dbReference>
<organism evidence="4 5">
    <name type="scientific">Guptibacillus hwajinpoensis</name>
    <dbReference type="NCBI Taxonomy" id="208199"/>
    <lineage>
        <taxon>Bacteria</taxon>
        <taxon>Bacillati</taxon>
        <taxon>Bacillota</taxon>
        <taxon>Bacilli</taxon>
        <taxon>Bacillales</taxon>
        <taxon>Guptibacillaceae</taxon>
        <taxon>Guptibacillus</taxon>
    </lineage>
</organism>
<dbReference type="SUPFAM" id="SSF55729">
    <property type="entry name" value="Acyl-CoA N-acyltransferases (Nat)"/>
    <property type="match status" value="1"/>
</dbReference>
<dbReference type="InterPro" id="IPR000182">
    <property type="entry name" value="GNAT_dom"/>
</dbReference>
<protein>
    <submittedName>
        <fullName evidence="4">GCN5 family acetyltransferase</fullName>
    </submittedName>
</protein>
<keyword evidence="2" id="KW-0012">Acyltransferase</keyword>
<keyword evidence="1" id="KW-0808">Transferase</keyword>
<dbReference type="GO" id="GO:0008080">
    <property type="term" value="F:N-acetyltransferase activity"/>
    <property type="evidence" value="ECO:0007669"/>
    <property type="project" value="InterPro"/>
</dbReference>
<evidence type="ECO:0000313" key="5">
    <source>
        <dbReference type="Proteomes" id="UP000035996"/>
    </source>
</evidence>
<gene>
    <name evidence="4" type="ORF">AB986_03930</name>
</gene>
<dbReference type="InterPro" id="IPR045039">
    <property type="entry name" value="NSI-like"/>
</dbReference>
<dbReference type="CDD" id="cd04301">
    <property type="entry name" value="NAT_SF"/>
    <property type="match status" value="1"/>
</dbReference>
<dbReference type="OrthoDB" id="9775804at2"/>
<dbReference type="PANTHER" id="PTHR43626">
    <property type="entry name" value="ACYL-COA N-ACYLTRANSFERASE"/>
    <property type="match status" value="1"/>
</dbReference>
<keyword evidence="5" id="KW-1185">Reference proteome</keyword>
<feature type="domain" description="N-acetyltransferase" evidence="3">
    <location>
        <begin position="1"/>
        <end position="123"/>
    </location>
</feature>
<evidence type="ECO:0000313" key="4">
    <source>
        <dbReference type="EMBL" id="KMM38455.1"/>
    </source>
</evidence>
<dbReference type="GO" id="GO:0005737">
    <property type="term" value="C:cytoplasm"/>
    <property type="evidence" value="ECO:0007669"/>
    <property type="project" value="TreeGrafter"/>
</dbReference>
<reference evidence="4" key="1">
    <citation type="submission" date="2015-06" db="EMBL/GenBank/DDBJ databases">
        <authorList>
            <person name="Liu B."/>
            <person name="Wang J."/>
            <person name="Zhu Y."/>
            <person name="Liu G."/>
            <person name="Chen Q."/>
            <person name="Zheng C."/>
            <person name="Che J."/>
            <person name="Ge C."/>
            <person name="Shi H."/>
            <person name="Pan Z."/>
            <person name="Liu X."/>
        </authorList>
    </citation>
    <scope>NUCLEOTIDE SEQUENCE [LARGE SCALE GENOMIC DNA]</scope>
    <source>
        <strain evidence="4">DSM 16346</strain>
    </source>
</reference>
<accession>A0A0J6CZA9</accession>
<dbReference type="PANTHER" id="PTHR43626:SF4">
    <property type="entry name" value="GCN5-RELATED N-ACETYLTRANSFERASE 2, CHLOROPLASTIC"/>
    <property type="match status" value="1"/>
</dbReference>
<evidence type="ECO:0000259" key="3">
    <source>
        <dbReference type="PROSITE" id="PS51186"/>
    </source>
</evidence>
<dbReference type="Gene3D" id="3.40.630.30">
    <property type="match status" value="1"/>
</dbReference>
<dbReference type="Proteomes" id="UP000035996">
    <property type="component" value="Unassembled WGS sequence"/>
</dbReference>
<comment type="caution">
    <text evidence="4">The sequence shown here is derived from an EMBL/GenBank/DDBJ whole genome shotgun (WGS) entry which is preliminary data.</text>
</comment>
<dbReference type="RefSeq" id="WP_048309568.1">
    <property type="nucleotide sequence ID" value="NZ_CP119526.1"/>
</dbReference>
<dbReference type="PROSITE" id="PS51186">
    <property type="entry name" value="GNAT"/>
    <property type="match status" value="1"/>
</dbReference>
<name>A0A0J6CZA9_9BACL</name>
<proteinExistence type="predicted"/>
<dbReference type="InterPro" id="IPR016181">
    <property type="entry name" value="Acyl_CoA_acyltransferase"/>
</dbReference>
<dbReference type="AlphaFoldDB" id="A0A0J6CZA9"/>
<evidence type="ECO:0000256" key="2">
    <source>
        <dbReference type="ARBA" id="ARBA00023315"/>
    </source>
</evidence>
<evidence type="ECO:0000256" key="1">
    <source>
        <dbReference type="ARBA" id="ARBA00022679"/>
    </source>
</evidence>
<sequence length="123" mass="14184">MKEVYQSVGWMKHTNDVIKQVFDASDIKVLVKVNNRIVGLGRAMSDGIFNASIYDIVVHKDFQNKGIAKQIVNHILEQLKEVSCVHIISTTGNEEFYRKQGFRKVKTGMARYLNIELHNEYLE</sequence>